<dbReference type="Proteomes" id="UP000243924">
    <property type="component" value="Chromosome I"/>
</dbReference>
<dbReference type="EMBL" id="LT629787">
    <property type="protein sequence ID" value="SDU05076.1"/>
    <property type="molecule type" value="Genomic_DNA"/>
</dbReference>
<dbReference type="SUPFAM" id="SSF103190">
    <property type="entry name" value="Sensory domain-like"/>
    <property type="match status" value="1"/>
</dbReference>
<dbReference type="InterPro" id="IPR029151">
    <property type="entry name" value="Sensor-like_sf"/>
</dbReference>
<reference evidence="3" key="1">
    <citation type="submission" date="2016-10" db="EMBL/GenBank/DDBJ databases">
        <authorList>
            <person name="Varghese N."/>
            <person name="Submissions S."/>
        </authorList>
    </citation>
    <scope>NUCLEOTIDE SEQUENCE [LARGE SCALE GENOMIC DNA]</scope>
    <source>
        <strain evidence="3">CECT 8338</strain>
    </source>
</reference>
<keyword evidence="1" id="KW-0472">Membrane</keyword>
<sequence length="379" mass="42853">MAHESHHHRQPPAGISLWPLMLLTAFIVLLSGISLAALQYHQHSRSILASGDSLFGHISERVQSKLNRTFLPPRQALNFLALDPVIETRNLEQRLPHLPRIARVLIDNPQLNSLYIGWDSGDYLMLRPLRSNELRERFQAPGSAQWMVWHIAADQLPPRVDHLFLDPDLAILTTSQPLFDGFDPRQRPWYQQAKNSDEQIITTPYVFFSTNEFGTTLARQAGKQAVLGADLTLSQLSSNLSDIELTPSSERLLYSAEGTVIAYHNPQRLLGSRQGDPGHLRTFSELGSTLLAALASDGYRIERQTSLRLEGREWRVLQQQLNVSGAPETYLALVVPEDELLADAYRIRRESVLIILLFSVLVLPLSFLLMRSRIRHSQA</sequence>
<proteinExistence type="predicted"/>
<name>A0A1H2FCG4_9GAMM</name>
<keyword evidence="3" id="KW-1185">Reference proteome</keyword>
<keyword evidence="1" id="KW-0812">Transmembrane</keyword>
<evidence type="ECO:0000313" key="2">
    <source>
        <dbReference type="EMBL" id="SDU05076.1"/>
    </source>
</evidence>
<accession>A0A1H2FCG4</accession>
<gene>
    <name evidence="2" type="ORF">SAMN05216210_1456</name>
</gene>
<dbReference type="STRING" id="1434072.SAMN05216210_1456"/>
<dbReference type="Gene3D" id="3.30.450.20">
    <property type="entry name" value="PAS domain"/>
    <property type="match status" value="1"/>
</dbReference>
<feature type="transmembrane region" description="Helical" evidence="1">
    <location>
        <begin position="15"/>
        <end position="38"/>
    </location>
</feature>
<organism evidence="2 3">
    <name type="scientific">Halopseudomonas salegens</name>
    <dbReference type="NCBI Taxonomy" id="1434072"/>
    <lineage>
        <taxon>Bacteria</taxon>
        <taxon>Pseudomonadati</taxon>
        <taxon>Pseudomonadota</taxon>
        <taxon>Gammaproteobacteria</taxon>
        <taxon>Pseudomonadales</taxon>
        <taxon>Pseudomonadaceae</taxon>
        <taxon>Halopseudomonas</taxon>
    </lineage>
</organism>
<feature type="transmembrane region" description="Helical" evidence="1">
    <location>
        <begin position="352"/>
        <end position="370"/>
    </location>
</feature>
<keyword evidence="1" id="KW-1133">Transmembrane helix</keyword>
<evidence type="ECO:0000256" key="1">
    <source>
        <dbReference type="SAM" id="Phobius"/>
    </source>
</evidence>
<protein>
    <submittedName>
        <fullName evidence="2">Cache domain-containing protein</fullName>
    </submittedName>
</protein>
<evidence type="ECO:0000313" key="3">
    <source>
        <dbReference type="Proteomes" id="UP000243924"/>
    </source>
</evidence>
<dbReference type="RefSeq" id="WP_092385555.1">
    <property type="nucleotide sequence ID" value="NZ_LT629787.1"/>
</dbReference>
<dbReference type="AlphaFoldDB" id="A0A1H2FCG4"/>
<dbReference type="OrthoDB" id="9764808at2"/>